<organism evidence="2 3">
    <name type="scientific">Artemia franciscana</name>
    <name type="common">Brine shrimp</name>
    <name type="synonym">Artemia sanfranciscana</name>
    <dbReference type="NCBI Taxonomy" id="6661"/>
    <lineage>
        <taxon>Eukaryota</taxon>
        <taxon>Metazoa</taxon>
        <taxon>Ecdysozoa</taxon>
        <taxon>Arthropoda</taxon>
        <taxon>Crustacea</taxon>
        <taxon>Branchiopoda</taxon>
        <taxon>Anostraca</taxon>
        <taxon>Artemiidae</taxon>
        <taxon>Artemia</taxon>
    </lineage>
</organism>
<dbReference type="Pfam" id="PF04212">
    <property type="entry name" value="MIT"/>
    <property type="match status" value="1"/>
</dbReference>
<dbReference type="Gene3D" id="3.30.870.30">
    <property type="entry name" value="MITD, C-terminal phospholipase D-like domain"/>
    <property type="match status" value="1"/>
</dbReference>
<evidence type="ECO:0000259" key="1">
    <source>
        <dbReference type="SMART" id="SM00745"/>
    </source>
</evidence>
<proteinExistence type="predicted"/>
<dbReference type="AlphaFoldDB" id="A0AA88L451"/>
<dbReference type="InterPro" id="IPR032341">
    <property type="entry name" value="MITD1_C"/>
</dbReference>
<feature type="domain" description="MIT" evidence="1">
    <location>
        <begin position="2"/>
        <end position="77"/>
    </location>
</feature>
<comment type="caution">
    <text evidence="2">The sequence shown here is derived from an EMBL/GenBank/DDBJ whole genome shotgun (WGS) entry which is preliminary data.</text>
</comment>
<protein>
    <recommendedName>
        <fullName evidence="1">MIT domain-containing protein</fullName>
    </recommendedName>
</protein>
<dbReference type="SUPFAM" id="SSF116846">
    <property type="entry name" value="MIT domain"/>
    <property type="match status" value="1"/>
</dbReference>
<dbReference type="InterPro" id="IPR007330">
    <property type="entry name" value="MIT_dom"/>
</dbReference>
<reference evidence="2" key="1">
    <citation type="submission" date="2023-07" db="EMBL/GenBank/DDBJ databases">
        <title>Chromosome-level genome assembly of Artemia franciscana.</title>
        <authorList>
            <person name="Jo E."/>
        </authorList>
    </citation>
    <scope>NUCLEOTIDE SEQUENCE</scope>
    <source>
        <tissue evidence="2">Whole body</tissue>
    </source>
</reference>
<dbReference type="InterPro" id="IPR036181">
    <property type="entry name" value="MIT_dom_sf"/>
</dbReference>
<dbReference type="Gene3D" id="1.20.58.80">
    <property type="entry name" value="Phosphotransferase system, lactose/cellobiose-type IIA subunit"/>
    <property type="match status" value="1"/>
</dbReference>
<evidence type="ECO:0000313" key="3">
    <source>
        <dbReference type="Proteomes" id="UP001187531"/>
    </source>
</evidence>
<dbReference type="EMBL" id="JAVRJZ010000015">
    <property type="protein sequence ID" value="KAK2712289.1"/>
    <property type="molecule type" value="Genomic_DNA"/>
</dbReference>
<accession>A0AA88L451</accession>
<dbReference type="PANTHER" id="PTHR21222">
    <property type="entry name" value="MIT DOMAIN-CONTAINING PROTEIN 1"/>
    <property type="match status" value="1"/>
</dbReference>
<keyword evidence="3" id="KW-1185">Reference proteome</keyword>
<name>A0AA88L451_ARTSF</name>
<evidence type="ECO:0000313" key="2">
    <source>
        <dbReference type="EMBL" id="KAK2712289.1"/>
    </source>
</evidence>
<dbReference type="CDD" id="cd02685">
    <property type="entry name" value="MIT_C"/>
    <property type="match status" value="1"/>
</dbReference>
<dbReference type="InterPro" id="IPR052817">
    <property type="entry name" value="MIT_domain_contain_protein1"/>
</dbReference>
<dbReference type="Proteomes" id="UP001187531">
    <property type="component" value="Unassembled WGS sequence"/>
</dbReference>
<dbReference type="Pfam" id="PF16565">
    <property type="entry name" value="MIT_C"/>
    <property type="match status" value="1"/>
</dbReference>
<dbReference type="PANTHER" id="PTHR21222:SF1">
    <property type="entry name" value="MIT DOMAIN-CONTAINING PROTEIN 1"/>
    <property type="match status" value="1"/>
</dbReference>
<gene>
    <name evidence="2" type="ORF">QYM36_011099</name>
</gene>
<dbReference type="EMBL" id="JAVRJZ010000015">
    <property type="protein sequence ID" value="KAK2712288.1"/>
    <property type="molecule type" value="Genomic_DNA"/>
</dbReference>
<sequence length="243" mass="28045">MADPEEKVAISLLSRAVALDKQQRFTESLICYEEGIQILTQVIRGLKDPKKKSHFSQKANEYLDRAEHIKNHVHLEKSKGNYHEKIRIEDGAKGFSYQSVFGRFLSESVLTIDVEDPYIRTFHQLQNFVRFCEVVCRLCPNLKKISLITGKDSSNGDVQINGLSNIRSDLEERGITMDITFSETLHDREIRLDAGWIIKIGRGLDYFKPPKSKWAIGYYDLDLRPCHESTIDIYHRNNLAKNT</sequence>
<dbReference type="InterPro" id="IPR038113">
    <property type="entry name" value="MITD1_C_sf"/>
</dbReference>
<dbReference type="SMART" id="SM00745">
    <property type="entry name" value="MIT"/>
    <property type="match status" value="1"/>
</dbReference>